<protein>
    <submittedName>
        <fullName evidence="2">Aquaporin</fullName>
    </submittedName>
</protein>
<evidence type="ECO:0000313" key="2">
    <source>
        <dbReference type="WBParaSite" id="RSKR_0000175800.1"/>
    </source>
</evidence>
<dbReference type="Proteomes" id="UP000095286">
    <property type="component" value="Unplaced"/>
</dbReference>
<proteinExistence type="predicted"/>
<dbReference type="WBParaSite" id="RSKR_0000175800.1">
    <property type="protein sequence ID" value="RSKR_0000175800.1"/>
    <property type="gene ID" value="RSKR_0000175800"/>
</dbReference>
<reference evidence="2" key="1">
    <citation type="submission" date="2016-11" db="UniProtKB">
        <authorList>
            <consortium name="WormBaseParasite"/>
        </authorList>
    </citation>
    <scope>IDENTIFICATION</scope>
    <source>
        <strain evidence="2">KR3021</strain>
    </source>
</reference>
<sequence>MYTAEANCEESVCELSDGSARQHSIMPSGRPTNTSEMYGTFPGRGGCSNREQKLLLNSRNNEHNIAAMDECGGENNGFINPTDPNEVFYKKSALGTEIYDEDQINLRGILRKNDNCQEIIGYHNSYVDEEDIILKKFQKNSQCTAIKDRIIMPIVAEFFSVLLYTFIYFHINDVLNERYLQALHKTILMSFLEAILMTAFLSAFQTVHMSPIISIAHLFSLNTSWFLCFMLVIIQLCATVVGALLHNFLSNTNQILRPALLENLNVEWRVSMIQLIVCQFIGSMLVVMSNLVITCKYGRGSIFVGRTIRGPLCFFTSIFLATFLSLLHSTVSWNPLQAFFLSALETIVHKNYDTWNNNYIFWAGPVMGTLMASFLYRVVFAPDDKRLNVCGCCFTSSATLSSLNRPSNCMTSTSHGNNGLRYPQHV</sequence>
<name>A0AC35TKR8_9BILA</name>
<organism evidence="1 2">
    <name type="scientific">Rhabditophanes sp. KR3021</name>
    <dbReference type="NCBI Taxonomy" id="114890"/>
    <lineage>
        <taxon>Eukaryota</taxon>
        <taxon>Metazoa</taxon>
        <taxon>Ecdysozoa</taxon>
        <taxon>Nematoda</taxon>
        <taxon>Chromadorea</taxon>
        <taxon>Rhabditida</taxon>
        <taxon>Tylenchina</taxon>
        <taxon>Panagrolaimomorpha</taxon>
        <taxon>Strongyloidoidea</taxon>
        <taxon>Alloionematidae</taxon>
        <taxon>Rhabditophanes</taxon>
    </lineage>
</organism>
<evidence type="ECO:0000313" key="1">
    <source>
        <dbReference type="Proteomes" id="UP000095286"/>
    </source>
</evidence>
<accession>A0AC35TKR8</accession>